<protein>
    <recommendedName>
        <fullName evidence="5">Outer membrane beta-barrel protein</fullName>
    </recommendedName>
</protein>
<keyword evidence="2" id="KW-0732">Signal</keyword>
<dbReference type="InterPro" id="IPR002718">
    <property type="entry name" value="OMP_Helicobacter"/>
</dbReference>
<name>A0A377JRK4_9HELI</name>
<evidence type="ECO:0000256" key="2">
    <source>
        <dbReference type="SAM" id="SignalP"/>
    </source>
</evidence>
<dbReference type="Proteomes" id="UP000255103">
    <property type="component" value="Unassembled WGS sequence"/>
</dbReference>
<sequence length="273" mass="30291">MKVSKALVALSLIGSLASLAIADDIDSEIAKLKKENELLELQKKNQNLKKGSGSSSRSQDGLASELTGWFVGAELGWNPSVVNYMKAEMKETGVTNYATLNSSTYALPINLGFGYQWYPWDNAGFKFRGYVGYANYNAKADSNEMNISNTQSQAIHYGLEAEYLYDFIASQTHTFGLNIGTGYELGSFFGQKNIIEGNGLTMTENLKSYTSSSWASSIGIHYFYNVNHQFELKYRYRSGYGVDNGGKHSIDSTEVKYASTPKGSIIFAYNYKF</sequence>
<feature type="signal peptide" evidence="2">
    <location>
        <begin position="1"/>
        <end position="22"/>
    </location>
</feature>
<proteinExistence type="predicted"/>
<evidence type="ECO:0000313" key="3">
    <source>
        <dbReference type="EMBL" id="STP10403.1"/>
    </source>
</evidence>
<feature type="chain" id="PRO_5016762535" description="Outer membrane beta-barrel protein" evidence="2">
    <location>
        <begin position="23"/>
        <end position="273"/>
    </location>
</feature>
<organism evidence="3 4">
    <name type="scientific">Helicobacter cinaedi</name>
    <dbReference type="NCBI Taxonomy" id="213"/>
    <lineage>
        <taxon>Bacteria</taxon>
        <taxon>Pseudomonadati</taxon>
        <taxon>Campylobacterota</taxon>
        <taxon>Epsilonproteobacteria</taxon>
        <taxon>Campylobacterales</taxon>
        <taxon>Helicobacteraceae</taxon>
        <taxon>Helicobacter</taxon>
    </lineage>
</organism>
<reference evidence="3 4" key="1">
    <citation type="submission" date="2018-06" db="EMBL/GenBank/DDBJ databases">
        <authorList>
            <consortium name="Pathogen Informatics"/>
            <person name="Doyle S."/>
        </authorList>
    </citation>
    <scope>NUCLEOTIDE SEQUENCE [LARGE SCALE GENOMIC DNA]</scope>
    <source>
        <strain evidence="3 4">NCTC12219</strain>
    </source>
</reference>
<evidence type="ECO:0000313" key="4">
    <source>
        <dbReference type="Proteomes" id="UP000255103"/>
    </source>
</evidence>
<feature type="coiled-coil region" evidence="1">
    <location>
        <begin position="22"/>
        <end position="51"/>
    </location>
</feature>
<accession>A0A377JRK4</accession>
<keyword evidence="1" id="KW-0175">Coiled coil</keyword>
<dbReference type="Pfam" id="PF01856">
    <property type="entry name" value="HP_OMP"/>
    <property type="match status" value="1"/>
</dbReference>
<dbReference type="EMBL" id="UGHX01000001">
    <property type="protein sequence ID" value="STP10403.1"/>
    <property type="molecule type" value="Genomic_DNA"/>
</dbReference>
<evidence type="ECO:0008006" key="5">
    <source>
        <dbReference type="Google" id="ProtNLM"/>
    </source>
</evidence>
<dbReference type="RefSeq" id="WP_115721282.1">
    <property type="nucleotide sequence ID" value="NZ_UGHX01000001.1"/>
</dbReference>
<evidence type="ECO:0000256" key="1">
    <source>
        <dbReference type="SAM" id="Coils"/>
    </source>
</evidence>
<dbReference type="AlphaFoldDB" id="A0A377JRK4"/>
<gene>
    <name evidence="3" type="ORF">NCTC12219_00262</name>
</gene>